<dbReference type="InterPro" id="IPR002575">
    <property type="entry name" value="Aminoglycoside_PTrfase"/>
</dbReference>
<feature type="compositionally biased region" description="Acidic residues" evidence="1">
    <location>
        <begin position="107"/>
        <end position="139"/>
    </location>
</feature>
<sequence length="455" mass="51388">MEKMSASRRVPSLGHKQAAKWNQTLMKEFQNELERNPTADLMTMFHEPYLIDHRRVVKRGLSSAAKYNLDVMEELALDVKLDPESAKIIFPLSAQVHDAVAKFMEVPTEDEDGEASSDGGEDYSSDEEEEQSGDEEEEHSSDQSSICSPEGSEASTEASTEPTPAEGSPEPIELPCRENNKALAVALKRLLWDSPKIWEFPGRGVVVQCCEGVVAKVMDGSEEDTTEYTSMEFVAERAPGIPAPRNHGFIILGRYSVLFMTHIPGTTLEKVWPSLYHEDKLSIQRQLEKIFLELRALSSDQQKVGGVCGEGAKEDKLNPFGLFPDLTTPKQFSDLQFQGPAKCNKAFIDLLQSFLEKDHSVKKGLVFSHGDLRPANIMVKKESGADHYEITGLIDWEESGFYPTYYESVHLTRNFTGGSGEQDDWYSYVPKMISPRKFPVRWLVDRMWDRIYNKW</sequence>
<dbReference type="CDD" id="cd05120">
    <property type="entry name" value="APH_ChoK_like"/>
    <property type="match status" value="1"/>
</dbReference>
<evidence type="ECO:0000256" key="1">
    <source>
        <dbReference type="SAM" id="MobiDB-lite"/>
    </source>
</evidence>
<accession>A0A9W9VZF1</accession>
<reference evidence="3" key="1">
    <citation type="submission" date="2022-12" db="EMBL/GenBank/DDBJ databases">
        <authorList>
            <person name="Petersen C."/>
        </authorList>
    </citation>
    <scope>NUCLEOTIDE SEQUENCE</scope>
    <source>
        <strain evidence="3">IBT 29677</strain>
    </source>
</reference>
<dbReference type="PANTHER" id="PTHR21310:SF15">
    <property type="entry name" value="AMINOGLYCOSIDE PHOSPHOTRANSFERASE DOMAIN-CONTAINING PROTEIN"/>
    <property type="match status" value="1"/>
</dbReference>
<feature type="compositionally biased region" description="Low complexity" evidence="1">
    <location>
        <begin position="142"/>
        <end position="167"/>
    </location>
</feature>
<reference evidence="3" key="2">
    <citation type="journal article" date="2023" name="IMA Fungus">
        <title>Comparative genomic study of the Penicillium genus elucidates a diverse pangenome and 15 lateral gene transfer events.</title>
        <authorList>
            <person name="Petersen C."/>
            <person name="Sorensen T."/>
            <person name="Nielsen M.R."/>
            <person name="Sondergaard T.E."/>
            <person name="Sorensen J.L."/>
            <person name="Fitzpatrick D.A."/>
            <person name="Frisvad J.C."/>
            <person name="Nielsen K.L."/>
        </authorList>
    </citation>
    <scope>NUCLEOTIDE SEQUENCE</scope>
    <source>
        <strain evidence="3">IBT 29677</strain>
    </source>
</reference>
<dbReference type="Proteomes" id="UP001147747">
    <property type="component" value="Unassembled WGS sequence"/>
</dbReference>
<gene>
    <name evidence="3" type="ORF">N7509_007708</name>
</gene>
<dbReference type="Gene3D" id="3.90.1200.10">
    <property type="match status" value="1"/>
</dbReference>
<dbReference type="OrthoDB" id="2906425at2759"/>
<evidence type="ECO:0000313" key="3">
    <source>
        <dbReference type="EMBL" id="KAJ5392218.1"/>
    </source>
</evidence>
<dbReference type="SUPFAM" id="SSF56112">
    <property type="entry name" value="Protein kinase-like (PK-like)"/>
    <property type="match status" value="1"/>
</dbReference>
<keyword evidence="4" id="KW-1185">Reference proteome</keyword>
<dbReference type="GeneID" id="81371325"/>
<dbReference type="RefSeq" id="XP_056487896.1">
    <property type="nucleotide sequence ID" value="XM_056632345.1"/>
</dbReference>
<dbReference type="PANTHER" id="PTHR21310">
    <property type="entry name" value="AMINOGLYCOSIDE PHOSPHOTRANSFERASE-RELATED-RELATED"/>
    <property type="match status" value="1"/>
</dbReference>
<name>A0A9W9VZF1_9EURO</name>
<dbReference type="EMBL" id="JAPZBU010000008">
    <property type="protein sequence ID" value="KAJ5392218.1"/>
    <property type="molecule type" value="Genomic_DNA"/>
</dbReference>
<comment type="caution">
    <text evidence="3">The sequence shown here is derived from an EMBL/GenBank/DDBJ whole genome shotgun (WGS) entry which is preliminary data.</text>
</comment>
<dbReference type="AlphaFoldDB" id="A0A9W9VZF1"/>
<protein>
    <recommendedName>
        <fullName evidence="2">Aminoglycoside phosphotransferase domain-containing protein</fullName>
    </recommendedName>
</protein>
<proteinExistence type="predicted"/>
<evidence type="ECO:0000259" key="2">
    <source>
        <dbReference type="Pfam" id="PF01636"/>
    </source>
</evidence>
<feature type="domain" description="Aminoglycoside phosphotransferase" evidence="2">
    <location>
        <begin position="229"/>
        <end position="417"/>
    </location>
</feature>
<feature type="region of interest" description="Disordered" evidence="1">
    <location>
        <begin position="106"/>
        <end position="175"/>
    </location>
</feature>
<dbReference type="InterPro" id="IPR011009">
    <property type="entry name" value="Kinase-like_dom_sf"/>
</dbReference>
<dbReference type="Pfam" id="PF01636">
    <property type="entry name" value="APH"/>
    <property type="match status" value="1"/>
</dbReference>
<dbReference type="InterPro" id="IPR051678">
    <property type="entry name" value="AGP_Transferase"/>
</dbReference>
<organism evidence="3 4">
    <name type="scientific">Penicillium cosmopolitanum</name>
    <dbReference type="NCBI Taxonomy" id="1131564"/>
    <lineage>
        <taxon>Eukaryota</taxon>
        <taxon>Fungi</taxon>
        <taxon>Dikarya</taxon>
        <taxon>Ascomycota</taxon>
        <taxon>Pezizomycotina</taxon>
        <taxon>Eurotiomycetes</taxon>
        <taxon>Eurotiomycetidae</taxon>
        <taxon>Eurotiales</taxon>
        <taxon>Aspergillaceae</taxon>
        <taxon>Penicillium</taxon>
    </lineage>
</organism>
<evidence type="ECO:0000313" key="4">
    <source>
        <dbReference type="Proteomes" id="UP001147747"/>
    </source>
</evidence>